<reference evidence="2" key="2">
    <citation type="submission" date="2009-11" db="EMBL/GenBank/DDBJ databases">
        <title>The Genome Sequence of Allomyces macrogynus strain ATCC 38327.</title>
        <authorList>
            <consortium name="The Broad Institute Genome Sequencing Platform"/>
            <person name="Russ C."/>
            <person name="Cuomo C."/>
            <person name="Shea T."/>
            <person name="Young S.K."/>
            <person name="Zeng Q."/>
            <person name="Koehrsen M."/>
            <person name="Haas B."/>
            <person name="Borodovsky M."/>
            <person name="Guigo R."/>
            <person name="Alvarado L."/>
            <person name="Berlin A."/>
            <person name="Borenstein D."/>
            <person name="Chen Z."/>
            <person name="Engels R."/>
            <person name="Freedman E."/>
            <person name="Gellesch M."/>
            <person name="Goldberg J."/>
            <person name="Griggs A."/>
            <person name="Gujja S."/>
            <person name="Heiman D."/>
            <person name="Hepburn T."/>
            <person name="Howarth C."/>
            <person name="Jen D."/>
            <person name="Larson L."/>
            <person name="Lewis B."/>
            <person name="Mehta T."/>
            <person name="Park D."/>
            <person name="Pearson M."/>
            <person name="Roberts A."/>
            <person name="Saif S."/>
            <person name="Shenoy N."/>
            <person name="Sisk P."/>
            <person name="Stolte C."/>
            <person name="Sykes S."/>
            <person name="Walk T."/>
            <person name="White J."/>
            <person name="Yandava C."/>
            <person name="Burger G."/>
            <person name="Gray M.W."/>
            <person name="Holland P.W.H."/>
            <person name="King N."/>
            <person name="Lang F.B.F."/>
            <person name="Roger A.J."/>
            <person name="Ruiz-Trillo I."/>
            <person name="Lander E."/>
            <person name="Nusbaum C."/>
        </authorList>
    </citation>
    <scope>NUCLEOTIDE SEQUENCE [LARGE SCALE GENOMIC DNA]</scope>
    <source>
        <strain evidence="2">ATCC 38327</strain>
    </source>
</reference>
<name>A0A0L0SSP6_ALLM3</name>
<evidence type="ECO:0000313" key="1">
    <source>
        <dbReference type="EMBL" id="KNE65583.1"/>
    </source>
</evidence>
<reference evidence="1 2" key="1">
    <citation type="submission" date="2009-11" db="EMBL/GenBank/DDBJ databases">
        <title>Annotation of Allomyces macrogynus ATCC 38327.</title>
        <authorList>
            <consortium name="The Broad Institute Genome Sequencing Platform"/>
            <person name="Russ C."/>
            <person name="Cuomo C."/>
            <person name="Burger G."/>
            <person name="Gray M.W."/>
            <person name="Holland P.W.H."/>
            <person name="King N."/>
            <person name="Lang F.B.F."/>
            <person name="Roger A.J."/>
            <person name="Ruiz-Trillo I."/>
            <person name="Young S.K."/>
            <person name="Zeng Q."/>
            <person name="Gargeya S."/>
            <person name="Fitzgerald M."/>
            <person name="Haas B."/>
            <person name="Abouelleil A."/>
            <person name="Alvarado L."/>
            <person name="Arachchi H.M."/>
            <person name="Berlin A."/>
            <person name="Chapman S.B."/>
            <person name="Gearin G."/>
            <person name="Goldberg J."/>
            <person name="Griggs A."/>
            <person name="Gujja S."/>
            <person name="Hansen M."/>
            <person name="Heiman D."/>
            <person name="Howarth C."/>
            <person name="Larimer J."/>
            <person name="Lui A."/>
            <person name="MacDonald P.J.P."/>
            <person name="McCowen C."/>
            <person name="Montmayeur A."/>
            <person name="Murphy C."/>
            <person name="Neiman D."/>
            <person name="Pearson M."/>
            <person name="Priest M."/>
            <person name="Roberts A."/>
            <person name="Saif S."/>
            <person name="Shea T."/>
            <person name="Sisk P."/>
            <person name="Stolte C."/>
            <person name="Sykes S."/>
            <person name="Wortman J."/>
            <person name="Nusbaum C."/>
            <person name="Birren B."/>
        </authorList>
    </citation>
    <scope>NUCLEOTIDE SEQUENCE [LARGE SCALE GENOMIC DNA]</scope>
    <source>
        <strain evidence="1 2">ATCC 38327</strain>
    </source>
</reference>
<gene>
    <name evidence="1" type="ORF">AMAG_09563</name>
</gene>
<keyword evidence="2" id="KW-1185">Reference proteome</keyword>
<protein>
    <submittedName>
        <fullName evidence="1">Uncharacterized protein</fullName>
    </submittedName>
</protein>
<dbReference type="AlphaFoldDB" id="A0A0L0SSP6"/>
<organism evidence="1 2">
    <name type="scientific">Allomyces macrogynus (strain ATCC 38327)</name>
    <name type="common">Allomyces javanicus var. macrogynus</name>
    <dbReference type="NCBI Taxonomy" id="578462"/>
    <lineage>
        <taxon>Eukaryota</taxon>
        <taxon>Fungi</taxon>
        <taxon>Fungi incertae sedis</taxon>
        <taxon>Blastocladiomycota</taxon>
        <taxon>Blastocladiomycetes</taxon>
        <taxon>Blastocladiales</taxon>
        <taxon>Blastocladiaceae</taxon>
        <taxon>Allomyces</taxon>
    </lineage>
</organism>
<dbReference type="Proteomes" id="UP000054350">
    <property type="component" value="Unassembled WGS sequence"/>
</dbReference>
<dbReference type="EMBL" id="GG745348">
    <property type="protein sequence ID" value="KNE65583.1"/>
    <property type="molecule type" value="Genomic_DNA"/>
</dbReference>
<accession>A0A0L0SSP6</accession>
<evidence type="ECO:0000313" key="2">
    <source>
        <dbReference type="Proteomes" id="UP000054350"/>
    </source>
</evidence>
<sequence length="68" mass="7965">MLALAQAQMSTATLLLLPATAPMDLQLMHKHLVLNCKWLEYQNKLLQLQEKQLKFECMKFMHAHVQEE</sequence>
<proteinExistence type="predicted"/>
<dbReference type="VEuPathDB" id="FungiDB:AMAG_09563"/>